<evidence type="ECO:0000256" key="3">
    <source>
        <dbReference type="SAM" id="SignalP"/>
    </source>
</evidence>
<dbReference type="GO" id="GO:0003950">
    <property type="term" value="F:NAD+ poly-ADP-ribosyltransferase activity"/>
    <property type="evidence" value="ECO:0007669"/>
    <property type="project" value="InterPro"/>
</dbReference>
<keyword evidence="6" id="KW-1185">Reference proteome</keyword>
<organism evidence="5 6">
    <name type="scientific">Enterovibrio nigricans DSM 22720</name>
    <dbReference type="NCBI Taxonomy" id="1121868"/>
    <lineage>
        <taxon>Bacteria</taxon>
        <taxon>Pseudomonadati</taxon>
        <taxon>Pseudomonadota</taxon>
        <taxon>Gammaproteobacteria</taxon>
        <taxon>Vibrionales</taxon>
        <taxon>Vibrionaceae</taxon>
        <taxon>Enterovibrio</taxon>
    </lineage>
</organism>
<evidence type="ECO:0000256" key="1">
    <source>
        <dbReference type="ARBA" id="ARBA00009646"/>
    </source>
</evidence>
<sequence length="633" mass="72569">MLKYFKMFIGIMHIYIISYNVQANPPTTPPESLFRIDSRTSHAIFQTGFISHGDNFNFYQHTYGQSNIVSSLDGRPPNDGWISSSLSEERSISYLRDRIESGMFQPGTYWLYEFTPPSGSYSFEITVEEALARYHRGEQNFNNAELEALNTFSTYFNMGEWLVRSHIPSNYISSAIPITIDEDGDIVYGETEINAAFDSGIPSFATLDPLMELGRIYDETSDNSIAGVANFGDSTPASFMLCDINSSRRINNTGNCSAIKKPPHIVTRHQADTLLNNVSARNSDLKINYYGRQYCLKPNSYFYVDYCEYTPMGRFTSEGQIQFNDENSNNIAWCVTMPSNVESSNFTWDYLRIDLCDINNDYQKFKLDPNSFELTSVISGVKVQIWEWYLIAAKPGYYGYDFSFKKQGNIKFGTTPYFRQEEININYQKDGQVWYPKSNDSGTIDSTNNSQRNFHDTGSDQIKQKFGDSILCLQEDSIKGPGINSVSWSECSKTSTSQKWFFEKNKDGSNIITNANNNILVTWNGAWLTTSSKIKNPKFIYNFFTKSDNPVVVIYEDKNQQGHELNVSKDIPSLFTYKFNDKMSSWFIPHGWKIRFYEDVNYRGRYYTRGAGQNNADGFYKKISSIKILKKQG</sequence>
<dbReference type="InterPro" id="IPR011024">
    <property type="entry name" value="G_crystallin-like"/>
</dbReference>
<dbReference type="RefSeq" id="WP_078754761.1">
    <property type="nucleotide sequence ID" value="NZ_FUXU01000170.1"/>
</dbReference>
<reference evidence="6" key="1">
    <citation type="submission" date="2017-02" db="EMBL/GenBank/DDBJ databases">
        <authorList>
            <person name="Varghese N."/>
            <person name="Submissions S."/>
        </authorList>
    </citation>
    <scope>NUCLEOTIDE SEQUENCE [LARGE SCALE GENOMIC DNA]</scope>
    <source>
        <strain evidence="6">DSM 22720</strain>
    </source>
</reference>
<dbReference type="Pfam" id="PF00030">
    <property type="entry name" value="Crystall"/>
    <property type="match status" value="1"/>
</dbReference>
<dbReference type="SUPFAM" id="SSF56399">
    <property type="entry name" value="ADP-ribosylation"/>
    <property type="match status" value="1"/>
</dbReference>
<dbReference type="SMART" id="SM00247">
    <property type="entry name" value="XTALbg"/>
    <property type="match status" value="1"/>
</dbReference>
<dbReference type="InterPro" id="IPR003898">
    <property type="entry name" value="Borpert_toxA"/>
</dbReference>
<name>A0A1T4W6U0_9GAMM</name>
<dbReference type="Gene3D" id="3.90.210.10">
    <property type="entry name" value="Heat-Labile Enterotoxin, subunit A"/>
    <property type="match status" value="1"/>
</dbReference>
<accession>A0A1T4W6U0</accession>
<keyword evidence="3" id="KW-0732">Signal</keyword>
<evidence type="ECO:0000259" key="4">
    <source>
        <dbReference type="SMART" id="SM00247"/>
    </source>
</evidence>
<proteinExistence type="inferred from homology"/>
<dbReference type="Pfam" id="PF02917">
    <property type="entry name" value="Pertussis_S1"/>
    <property type="match status" value="1"/>
</dbReference>
<feature type="domain" description="Beta/gamma crystallin 'Greek key'" evidence="4">
    <location>
        <begin position="551"/>
        <end position="629"/>
    </location>
</feature>
<keyword evidence="2" id="KW-0677">Repeat</keyword>
<evidence type="ECO:0000313" key="6">
    <source>
        <dbReference type="Proteomes" id="UP000190162"/>
    </source>
</evidence>
<dbReference type="AlphaFoldDB" id="A0A1T4W6U0"/>
<dbReference type="SUPFAM" id="SSF49695">
    <property type="entry name" value="gamma-Crystallin-like"/>
    <property type="match status" value="1"/>
</dbReference>
<comment type="similarity">
    <text evidence="1">Belongs to the beta/gamma-crystallin family.</text>
</comment>
<gene>
    <name evidence="5" type="ORF">SAMN02745132_04798</name>
</gene>
<dbReference type="Gene3D" id="2.60.20.10">
    <property type="entry name" value="Crystallins"/>
    <property type="match status" value="1"/>
</dbReference>
<feature type="signal peptide" evidence="3">
    <location>
        <begin position="1"/>
        <end position="23"/>
    </location>
</feature>
<dbReference type="GO" id="GO:0005576">
    <property type="term" value="C:extracellular region"/>
    <property type="evidence" value="ECO:0007669"/>
    <property type="project" value="InterPro"/>
</dbReference>
<dbReference type="EMBL" id="FUXU01000170">
    <property type="protein sequence ID" value="SKA72992.1"/>
    <property type="molecule type" value="Genomic_DNA"/>
</dbReference>
<evidence type="ECO:0000256" key="2">
    <source>
        <dbReference type="ARBA" id="ARBA00022737"/>
    </source>
</evidence>
<dbReference type="OrthoDB" id="5816897at2"/>
<dbReference type="InterPro" id="IPR001064">
    <property type="entry name" value="Beta/gamma_crystallin"/>
</dbReference>
<protein>
    <submittedName>
        <fullName evidence="5">Pertussis toxin, subunit 1</fullName>
    </submittedName>
</protein>
<evidence type="ECO:0000313" key="5">
    <source>
        <dbReference type="EMBL" id="SKA72992.1"/>
    </source>
</evidence>
<dbReference type="Proteomes" id="UP000190162">
    <property type="component" value="Unassembled WGS sequence"/>
</dbReference>
<feature type="chain" id="PRO_5012278597" evidence="3">
    <location>
        <begin position="24"/>
        <end position="633"/>
    </location>
</feature>